<dbReference type="PANTHER" id="PTHR43669">
    <property type="entry name" value="5-KETO-D-GLUCONATE 5-REDUCTASE"/>
    <property type="match status" value="1"/>
</dbReference>
<comment type="caution">
    <text evidence="4">The sequence shown here is derived from an EMBL/GenBank/DDBJ whole genome shotgun (WGS) entry which is preliminary data.</text>
</comment>
<evidence type="ECO:0000256" key="3">
    <source>
        <dbReference type="ARBA" id="ARBA00023002"/>
    </source>
</evidence>
<dbReference type="Proteomes" id="UP001295740">
    <property type="component" value="Unassembled WGS sequence"/>
</dbReference>
<dbReference type="PANTHER" id="PTHR43669:SF11">
    <property type="entry name" value="SHORT-CHAIN DEHYDROGENASE_OXIDOREDUCTASE"/>
    <property type="match status" value="1"/>
</dbReference>
<name>A0AAI8VQE1_9PEZI</name>
<evidence type="ECO:0000313" key="5">
    <source>
        <dbReference type="Proteomes" id="UP001295740"/>
    </source>
</evidence>
<organism evidence="4 5">
    <name type="scientific">Anthostomella pinea</name>
    <dbReference type="NCBI Taxonomy" id="933095"/>
    <lineage>
        <taxon>Eukaryota</taxon>
        <taxon>Fungi</taxon>
        <taxon>Dikarya</taxon>
        <taxon>Ascomycota</taxon>
        <taxon>Pezizomycotina</taxon>
        <taxon>Sordariomycetes</taxon>
        <taxon>Xylariomycetidae</taxon>
        <taxon>Xylariales</taxon>
        <taxon>Xylariaceae</taxon>
        <taxon>Anthostomella</taxon>
    </lineage>
</organism>
<keyword evidence="5" id="KW-1185">Reference proteome</keyword>
<keyword evidence="2" id="KW-0521">NADP</keyword>
<evidence type="ECO:0000313" key="4">
    <source>
        <dbReference type="EMBL" id="CAJ2509172.1"/>
    </source>
</evidence>
<dbReference type="PROSITE" id="PS00061">
    <property type="entry name" value="ADH_SHORT"/>
    <property type="match status" value="1"/>
</dbReference>
<dbReference type="AlphaFoldDB" id="A0AAI8VQE1"/>
<dbReference type="Pfam" id="PF00106">
    <property type="entry name" value="adh_short"/>
    <property type="match status" value="1"/>
</dbReference>
<dbReference type="InterPro" id="IPR002347">
    <property type="entry name" value="SDR_fam"/>
</dbReference>
<comment type="similarity">
    <text evidence="1">Belongs to the short-chain dehydrogenases/reductases (SDR) family.</text>
</comment>
<dbReference type="Gene3D" id="3.40.50.720">
    <property type="entry name" value="NAD(P)-binding Rossmann-like Domain"/>
    <property type="match status" value="1"/>
</dbReference>
<dbReference type="SUPFAM" id="SSF51735">
    <property type="entry name" value="NAD(P)-binding Rossmann-fold domains"/>
    <property type="match status" value="1"/>
</dbReference>
<keyword evidence="3" id="KW-0560">Oxidoreductase</keyword>
<dbReference type="GO" id="GO:0016491">
    <property type="term" value="F:oxidoreductase activity"/>
    <property type="evidence" value="ECO:0007669"/>
    <property type="project" value="UniProtKB-KW"/>
</dbReference>
<gene>
    <name evidence="4" type="ORF">KHLLAP_LOCUS9640</name>
</gene>
<dbReference type="PRINTS" id="PR00081">
    <property type="entry name" value="GDHRDH"/>
</dbReference>
<reference evidence="4" key="1">
    <citation type="submission" date="2023-10" db="EMBL/GenBank/DDBJ databases">
        <authorList>
            <person name="Hackl T."/>
        </authorList>
    </citation>
    <scope>NUCLEOTIDE SEQUENCE</scope>
</reference>
<evidence type="ECO:0000256" key="1">
    <source>
        <dbReference type="ARBA" id="ARBA00006484"/>
    </source>
</evidence>
<evidence type="ECO:0000256" key="2">
    <source>
        <dbReference type="ARBA" id="ARBA00022857"/>
    </source>
</evidence>
<dbReference type="InterPro" id="IPR036291">
    <property type="entry name" value="NAD(P)-bd_dom_sf"/>
</dbReference>
<accession>A0AAI8VQE1</accession>
<dbReference type="InterPro" id="IPR020904">
    <property type="entry name" value="Sc_DH/Rdtase_CS"/>
</dbReference>
<proteinExistence type="inferred from homology"/>
<protein>
    <submittedName>
        <fullName evidence="4">Uu.00g141980.m01.CDS01</fullName>
    </submittedName>
</protein>
<sequence length="281" mass="30210">MAPLYKKVLIIGATSGIGEALATKLLDGGTSVIVTGRRQERLDAYVSKHSNSTTSPSPSATVNSIALDITNLSAIPSFAASVTQAHPDLDSVILNAGIQRPFDFSRPATVDLDAFGKELLTNYTAYVHLVTALLPHLQALGKQTQTHLVFVSASLALVPTLVRTPGYNASKAALHSWITNLRQQLRDNGDSVRVVEVFPPAVQTELHDTRHQPDMVNGGEIGMPLPAYIDAMYKGLEKGNDQFAIGHADVWLADGGFEAERQKLFEEGQVAVKGALAKYLK</sequence>
<dbReference type="EMBL" id="CAUWAG010000012">
    <property type="protein sequence ID" value="CAJ2509172.1"/>
    <property type="molecule type" value="Genomic_DNA"/>
</dbReference>